<dbReference type="EMBL" id="BARW01008050">
    <property type="protein sequence ID" value="GAI79725.1"/>
    <property type="molecule type" value="Genomic_DNA"/>
</dbReference>
<sequence length="194" mass="21514">MKRLAIALSIILLLVIFSPCFSIIAQPTHIPHQNPATAKDSTELASLLLFYSNVFDLAAVRQYQDAQSLLDELEYANIPAELQNTIDSYTRLSSQLLTTVNNLESLLDEVSTLFSSEQVSDAKQKLNEAEAAIYSAQFLLEDIEAAANTLGNRLGILAAPAGSQIRLAYERLEENLHRVRQLINELNQLRESLG</sequence>
<accession>X1SWK6</accession>
<protein>
    <recommendedName>
        <fullName evidence="2">DUF5667 domain-containing protein</fullName>
    </recommendedName>
</protein>
<gene>
    <name evidence="1" type="ORF">S12H4_16621</name>
</gene>
<evidence type="ECO:0008006" key="2">
    <source>
        <dbReference type="Google" id="ProtNLM"/>
    </source>
</evidence>
<comment type="caution">
    <text evidence="1">The sequence shown here is derived from an EMBL/GenBank/DDBJ whole genome shotgun (WGS) entry which is preliminary data.</text>
</comment>
<proteinExistence type="predicted"/>
<feature type="non-terminal residue" evidence="1">
    <location>
        <position position="194"/>
    </location>
</feature>
<name>X1SWK6_9ZZZZ</name>
<dbReference type="AlphaFoldDB" id="X1SWK6"/>
<organism evidence="1">
    <name type="scientific">marine sediment metagenome</name>
    <dbReference type="NCBI Taxonomy" id="412755"/>
    <lineage>
        <taxon>unclassified sequences</taxon>
        <taxon>metagenomes</taxon>
        <taxon>ecological metagenomes</taxon>
    </lineage>
</organism>
<reference evidence="1" key="1">
    <citation type="journal article" date="2014" name="Front. Microbiol.">
        <title>High frequency of phylogenetically diverse reductive dehalogenase-homologous genes in deep subseafloor sedimentary metagenomes.</title>
        <authorList>
            <person name="Kawai M."/>
            <person name="Futagami T."/>
            <person name="Toyoda A."/>
            <person name="Takaki Y."/>
            <person name="Nishi S."/>
            <person name="Hori S."/>
            <person name="Arai W."/>
            <person name="Tsubouchi T."/>
            <person name="Morono Y."/>
            <person name="Uchiyama I."/>
            <person name="Ito T."/>
            <person name="Fujiyama A."/>
            <person name="Inagaki F."/>
            <person name="Takami H."/>
        </authorList>
    </citation>
    <scope>NUCLEOTIDE SEQUENCE</scope>
    <source>
        <strain evidence="1">Expedition CK06-06</strain>
    </source>
</reference>
<evidence type="ECO:0000313" key="1">
    <source>
        <dbReference type="EMBL" id="GAI79725.1"/>
    </source>
</evidence>